<name>A0A0F9NBC9_9ZZZZ</name>
<sequence>MRLKFNVSISSGQWGSYGPDEEGEVPEDEAKRLIVAGIAEPVDTGPAKETATKKRVITRRAKR</sequence>
<evidence type="ECO:0000313" key="2">
    <source>
        <dbReference type="EMBL" id="KKN16795.1"/>
    </source>
</evidence>
<protein>
    <submittedName>
        <fullName evidence="2">Uncharacterized protein</fullName>
    </submittedName>
</protein>
<proteinExistence type="predicted"/>
<gene>
    <name evidence="2" type="ORF">LCGC14_0972250</name>
</gene>
<dbReference type="EMBL" id="LAZR01003580">
    <property type="protein sequence ID" value="KKN16795.1"/>
    <property type="molecule type" value="Genomic_DNA"/>
</dbReference>
<dbReference type="AlphaFoldDB" id="A0A0F9NBC9"/>
<comment type="caution">
    <text evidence="2">The sequence shown here is derived from an EMBL/GenBank/DDBJ whole genome shotgun (WGS) entry which is preliminary data.</text>
</comment>
<accession>A0A0F9NBC9</accession>
<feature type="region of interest" description="Disordered" evidence="1">
    <location>
        <begin position="43"/>
        <end position="63"/>
    </location>
</feature>
<organism evidence="2">
    <name type="scientific">marine sediment metagenome</name>
    <dbReference type="NCBI Taxonomy" id="412755"/>
    <lineage>
        <taxon>unclassified sequences</taxon>
        <taxon>metagenomes</taxon>
        <taxon>ecological metagenomes</taxon>
    </lineage>
</organism>
<feature type="compositionally biased region" description="Basic residues" evidence="1">
    <location>
        <begin position="53"/>
        <end position="63"/>
    </location>
</feature>
<evidence type="ECO:0000256" key="1">
    <source>
        <dbReference type="SAM" id="MobiDB-lite"/>
    </source>
</evidence>
<feature type="region of interest" description="Disordered" evidence="1">
    <location>
        <begin position="1"/>
        <end position="26"/>
    </location>
</feature>
<reference evidence="2" key="1">
    <citation type="journal article" date="2015" name="Nature">
        <title>Complex archaea that bridge the gap between prokaryotes and eukaryotes.</title>
        <authorList>
            <person name="Spang A."/>
            <person name="Saw J.H."/>
            <person name="Jorgensen S.L."/>
            <person name="Zaremba-Niedzwiedzka K."/>
            <person name="Martijn J."/>
            <person name="Lind A.E."/>
            <person name="van Eijk R."/>
            <person name="Schleper C."/>
            <person name="Guy L."/>
            <person name="Ettema T.J."/>
        </authorList>
    </citation>
    <scope>NUCLEOTIDE SEQUENCE</scope>
</reference>